<name>A0ABU2Q7F2_9ACTN</name>
<evidence type="ECO:0000313" key="2">
    <source>
        <dbReference type="EMBL" id="MDT0400352.1"/>
    </source>
</evidence>
<dbReference type="PANTHER" id="PTHR47962">
    <property type="entry name" value="ATP-DEPENDENT HELICASE LHR-RELATED-RELATED"/>
    <property type="match status" value="1"/>
</dbReference>
<reference evidence="3" key="1">
    <citation type="submission" date="2023-07" db="EMBL/GenBank/DDBJ databases">
        <title>30 novel species of actinomycetes from the DSMZ collection.</title>
        <authorList>
            <person name="Nouioui I."/>
        </authorList>
    </citation>
    <scope>NUCLEOTIDE SEQUENCE [LARGE SCALE GENOMIC DNA]</scope>
    <source>
        <strain evidence="3">DSM 41635</strain>
    </source>
</reference>
<dbReference type="NCBIfam" id="NF041067">
    <property type="entry name" value="DpdJ"/>
    <property type="match status" value="1"/>
</dbReference>
<dbReference type="InterPro" id="IPR014001">
    <property type="entry name" value="Helicase_ATP-bd"/>
</dbReference>
<gene>
    <name evidence="2" type="primary">dpdJ</name>
    <name evidence="2" type="ORF">RM528_00625</name>
</gene>
<evidence type="ECO:0000313" key="3">
    <source>
        <dbReference type="Proteomes" id="UP001180503"/>
    </source>
</evidence>
<dbReference type="SMART" id="SM00487">
    <property type="entry name" value="DEXDc"/>
    <property type="match status" value="1"/>
</dbReference>
<sequence>MITPSLARFYNHVLNTLENRELPLVSWGITDGALTESEVVEAIELCLPDAPQEAAGISSEGLLYEFRDRAWLFKVPDTSPPQYRTRLAETVRLAAQLRQLFPWQVRDEAMPWWQSSKRLVADYRLHTAPRRYPQRNIPAATALKELADLPGWGRLQHLVAQAQIGSRDLARFQIDAAAAVTQALKRPHSSGVIVGAGTGSGKTLSFYLPAFAAMAERARPNSFRLHTLALYPRKELLRDQLREALSTARALESTLHSGDRRPLRLGALYGDTPYHSQDTRLEPGANGRTTWKRTQQGAICPYLTCPQCERGELLWHDTDRRRNIERLTCLNPTCQSIIQEGCLALTRQSQREQPPDLLFTTTEMLNLYSAAGGIGRLLGWQAGAVPSLVLLDEVHTYAGLHGAQTALLLRRWQQAVGKPVAFVGLSATLRDASTFFARLVGLRDNNVEYIQPADDSMDEEGREYALALRGDPIAGSSLLATSIQTAMLFGRMLDPEEDAALYGSTGFLFTDDLDVTNRFYDDLRDAEGKQDRYGRPNGRQPALAALRAPASPQHRARYRDGQSWDLMEKIGHVLTPGTGSHALRVARTSSQDVGVDLHADLTVATASLEVGFNDPRVGLVLQHKAPHDAAAFIQRRGRAGRQRAMRPITVITLSDYGRDRLAYQAYETLFQPEVAARHLPVNNRFVIKIQGAQSLLDWAGRKLRSRQIWNDPRQLLTAPRNGGGKSQDDDAREKLVLLLESLLINTTLQDDLARHLKAALQLSADEVQALLWEEPRSLLLSVVPTATRRLKSNWQTLQHKDPGAEPGTMLPEFVTRALFDPLNVPEVALTLPFAARQAAGGAEQESTDELLPIARALREAVPGRVSRRYGYQRDDHRTWLPIPPLGQDTLELDETLVPDPTPEGRWFPPGYDQVGLVVLRPHRLHLSQPPRPVADRSQGFPLWGSQIVVDTNTSPLAGDVPRPSSWQDRITAVGFSLHAAGNPVEVRRMTSGARFEVSYDSGTTDARTVHYTCNGEPAALGFRLSVDAASFTLAPLDTTRPEIAHYLASPSWRTLAFFQAVSDDLALAEVTNQFQRGWLALVYLTSFSLRGISNDAPDPSSIRAALADGSWRQDLAEILSVLYRDESTGQPAHTNERLIATLTELSDLPTVVDALDRAGHLLVASDVAARTTDLARRAYTDTVAAAVLAAALRACPDAQDGDLIVDVVAASEHGHPATVWLSETSIGGLGVIEQLSRYYAEDPRRFWRLAETALTPNDYEYVDTTLTRLLRHVATAPTGTAAQAMAGLRARTSAADSRQALTDLRAAWSTLDGPPRHSAVAALSTRLLRPGSSPATDASALALIDAWQALEHRLGVEVDARVIAYAVGSGRLPTGPGPRLSADQAFSLLWPRGRDARIHHLQHYQPYLDRPPVLDRLLAAAAHDEQLPRIDVTEEGWEERYRAAITRHAAVELTADTNAATALSDAIVRVPVLTVDWDVLRLYGEMQGMRRYGQHWRVRVDIREATQ</sequence>
<proteinExistence type="predicted"/>
<dbReference type="Pfam" id="PF00270">
    <property type="entry name" value="DEAD"/>
    <property type="match status" value="1"/>
</dbReference>
<dbReference type="EMBL" id="JAVRFB010000001">
    <property type="protein sequence ID" value="MDT0400352.1"/>
    <property type="molecule type" value="Genomic_DNA"/>
</dbReference>
<organism evidence="2 3">
    <name type="scientific">Streptomyces edwardsiae</name>
    <dbReference type="NCBI Taxonomy" id="3075527"/>
    <lineage>
        <taxon>Bacteria</taxon>
        <taxon>Bacillati</taxon>
        <taxon>Actinomycetota</taxon>
        <taxon>Actinomycetes</taxon>
        <taxon>Kitasatosporales</taxon>
        <taxon>Streptomycetaceae</taxon>
        <taxon>Streptomyces</taxon>
    </lineage>
</organism>
<dbReference type="InterPro" id="IPR011545">
    <property type="entry name" value="DEAD/DEAH_box_helicase_dom"/>
</dbReference>
<comment type="caution">
    <text evidence="2">The sequence shown here is derived from an EMBL/GenBank/DDBJ whole genome shotgun (WGS) entry which is preliminary data.</text>
</comment>
<dbReference type="RefSeq" id="WP_051713842.1">
    <property type="nucleotide sequence ID" value="NZ_JAVRFB010000001.1"/>
</dbReference>
<dbReference type="InterPro" id="IPR027417">
    <property type="entry name" value="P-loop_NTPase"/>
</dbReference>
<accession>A0ABU2Q7F2</accession>
<dbReference type="PANTHER" id="PTHR47962:SF5">
    <property type="entry name" value="ATP-DEPENDENT HELICASE LHR-RELATED"/>
    <property type="match status" value="1"/>
</dbReference>
<dbReference type="InterPro" id="IPR052511">
    <property type="entry name" value="ATP-dep_Helicase"/>
</dbReference>
<dbReference type="SUPFAM" id="SSF52540">
    <property type="entry name" value="P-loop containing nucleoside triphosphate hydrolases"/>
    <property type="match status" value="1"/>
</dbReference>
<dbReference type="Gene3D" id="3.40.50.300">
    <property type="entry name" value="P-loop containing nucleotide triphosphate hydrolases"/>
    <property type="match status" value="3"/>
</dbReference>
<dbReference type="PROSITE" id="PS51192">
    <property type="entry name" value="HELICASE_ATP_BIND_1"/>
    <property type="match status" value="1"/>
</dbReference>
<feature type="domain" description="Helicase ATP-binding" evidence="1">
    <location>
        <begin position="183"/>
        <end position="447"/>
    </location>
</feature>
<evidence type="ECO:0000259" key="1">
    <source>
        <dbReference type="PROSITE" id="PS51192"/>
    </source>
</evidence>
<protein>
    <submittedName>
        <fullName evidence="2">Protein DpdJ</fullName>
    </submittedName>
</protein>
<dbReference type="Proteomes" id="UP001180503">
    <property type="component" value="Unassembled WGS sequence"/>
</dbReference>